<feature type="transmembrane region" description="Helical" evidence="6">
    <location>
        <begin position="10"/>
        <end position="28"/>
    </location>
</feature>
<dbReference type="EMBL" id="CP003360">
    <property type="protein sequence ID" value="AFM26714.1"/>
    <property type="molecule type" value="Genomic_DNA"/>
</dbReference>
<dbReference type="InterPro" id="IPR043428">
    <property type="entry name" value="LivM-like"/>
</dbReference>
<evidence type="ECO:0000256" key="1">
    <source>
        <dbReference type="ARBA" id="ARBA00004651"/>
    </source>
</evidence>
<dbReference type="HOGENOM" id="CLU_031365_2_0_7"/>
<dbReference type="GO" id="GO:0015658">
    <property type="term" value="F:branched-chain amino acid transmembrane transporter activity"/>
    <property type="evidence" value="ECO:0007669"/>
    <property type="project" value="InterPro"/>
</dbReference>
<organism evidence="7 8">
    <name type="scientific">Desulfomonile tiedjei (strain ATCC 49306 / DSM 6799 / DCB-1)</name>
    <dbReference type="NCBI Taxonomy" id="706587"/>
    <lineage>
        <taxon>Bacteria</taxon>
        <taxon>Pseudomonadati</taxon>
        <taxon>Thermodesulfobacteriota</taxon>
        <taxon>Desulfomonilia</taxon>
        <taxon>Desulfomonilales</taxon>
        <taxon>Desulfomonilaceae</taxon>
        <taxon>Desulfomonile</taxon>
    </lineage>
</organism>
<dbReference type="eggNOG" id="COG4177">
    <property type="taxonomic scope" value="Bacteria"/>
</dbReference>
<dbReference type="PANTHER" id="PTHR30482:SF10">
    <property type="entry name" value="HIGH-AFFINITY BRANCHED-CHAIN AMINO ACID TRANSPORT PROTEIN BRAE"/>
    <property type="match status" value="1"/>
</dbReference>
<accession>I4CAX3</accession>
<keyword evidence="5 6" id="KW-0472">Membrane</keyword>
<dbReference type="KEGG" id="dti:Desti_4076"/>
<name>I4CAX3_DESTA</name>
<dbReference type="OrthoDB" id="9780757at2"/>
<feature type="transmembrane region" description="Helical" evidence="6">
    <location>
        <begin position="66"/>
        <end position="85"/>
    </location>
</feature>
<keyword evidence="4 6" id="KW-1133">Transmembrane helix</keyword>
<feature type="transmembrane region" description="Helical" evidence="6">
    <location>
        <begin position="212"/>
        <end position="234"/>
    </location>
</feature>
<dbReference type="PATRIC" id="fig|706587.4.peg.4619"/>
<gene>
    <name evidence="7" type="ordered locus">Desti_4076</name>
</gene>
<dbReference type="PANTHER" id="PTHR30482">
    <property type="entry name" value="HIGH-AFFINITY BRANCHED-CHAIN AMINO ACID TRANSPORT SYSTEM PERMEASE"/>
    <property type="match status" value="1"/>
</dbReference>
<dbReference type="RefSeq" id="WP_014811839.1">
    <property type="nucleotide sequence ID" value="NC_018025.1"/>
</dbReference>
<feature type="transmembrane region" description="Helical" evidence="6">
    <location>
        <begin position="246"/>
        <end position="275"/>
    </location>
</feature>
<dbReference type="Proteomes" id="UP000006055">
    <property type="component" value="Chromosome"/>
</dbReference>
<feature type="transmembrane region" description="Helical" evidence="6">
    <location>
        <begin position="34"/>
        <end position="54"/>
    </location>
</feature>
<keyword evidence="2" id="KW-1003">Cell membrane</keyword>
<feature type="transmembrane region" description="Helical" evidence="6">
    <location>
        <begin position="120"/>
        <end position="141"/>
    </location>
</feature>
<dbReference type="Pfam" id="PF02653">
    <property type="entry name" value="BPD_transp_2"/>
    <property type="match status" value="1"/>
</dbReference>
<evidence type="ECO:0000256" key="3">
    <source>
        <dbReference type="ARBA" id="ARBA00022692"/>
    </source>
</evidence>
<keyword evidence="8" id="KW-1185">Reference proteome</keyword>
<feature type="transmembrane region" description="Helical" evidence="6">
    <location>
        <begin position="161"/>
        <end position="182"/>
    </location>
</feature>
<evidence type="ECO:0000256" key="6">
    <source>
        <dbReference type="SAM" id="Phobius"/>
    </source>
</evidence>
<evidence type="ECO:0000313" key="8">
    <source>
        <dbReference type="Proteomes" id="UP000006055"/>
    </source>
</evidence>
<dbReference type="CDD" id="cd06581">
    <property type="entry name" value="TM_PBP1_LivM_like"/>
    <property type="match status" value="1"/>
</dbReference>
<evidence type="ECO:0000256" key="4">
    <source>
        <dbReference type="ARBA" id="ARBA00022989"/>
    </source>
</evidence>
<protein>
    <submittedName>
        <fullName evidence="7">Amino acid/amide ABC transporter membrane protein 2, HAAT family</fullName>
    </submittedName>
</protein>
<comment type="subcellular location">
    <subcellularLocation>
        <location evidence="1">Cell membrane</location>
        <topology evidence="1">Multi-pass membrane protein</topology>
    </subcellularLocation>
</comment>
<dbReference type="AlphaFoldDB" id="I4CAX3"/>
<sequence length="332" mass="35853">MPDNSPSKRYWVFAAVFVLFCLALFPWLGPPVYFVSFLFTVFMYIVLATSWNIIGGYAGYLSFGHVAFFGIGAYATVMMANLLNLSPIGTVLGTIPSGAIAALIAVIIGYPCLALRGPYFAVITLCFAFVVHLAVKNFSFLGGADGLWIKSMELPIHVSRAILFELMLGLTVITLLASMRIASSKFGAGLRAIKEDEDVAQTMAVNAPRLKIQAFAVSAFFPGVAGGIFAYYLTYIHPDIVFDVNISILIVLMALFGGGTSWLGPLVGATALTFINEGLSTFVKAEFARIIYGCLFIVVIVFMPNGIIEFFKPRKTLPEETSEDVAQPGSAP</sequence>
<feature type="transmembrane region" description="Helical" evidence="6">
    <location>
        <begin position="91"/>
        <end position="113"/>
    </location>
</feature>
<feature type="transmembrane region" description="Helical" evidence="6">
    <location>
        <begin position="287"/>
        <end position="308"/>
    </location>
</feature>
<dbReference type="STRING" id="706587.Desti_4076"/>
<evidence type="ECO:0000313" key="7">
    <source>
        <dbReference type="EMBL" id="AFM26714.1"/>
    </source>
</evidence>
<evidence type="ECO:0000256" key="5">
    <source>
        <dbReference type="ARBA" id="ARBA00023136"/>
    </source>
</evidence>
<proteinExistence type="predicted"/>
<reference evidence="8" key="1">
    <citation type="submission" date="2012-06" db="EMBL/GenBank/DDBJ databases">
        <title>Complete sequence of chromosome of Desulfomonile tiedjei DSM 6799.</title>
        <authorList>
            <person name="Lucas S."/>
            <person name="Copeland A."/>
            <person name="Lapidus A."/>
            <person name="Glavina del Rio T."/>
            <person name="Dalin E."/>
            <person name="Tice H."/>
            <person name="Bruce D."/>
            <person name="Goodwin L."/>
            <person name="Pitluck S."/>
            <person name="Peters L."/>
            <person name="Ovchinnikova G."/>
            <person name="Zeytun A."/>
            <person name="Lu M."/>
            <person name="Kyrpides N."/>
            <person name="Mavromatis K."/>
            <person name="Ivanova N."/>
            <person name="Brettin T."/>
            <person name="Detter J.C."/>
            <person name="Han C."/>
            <person name="Larimer F."/>
            <person name="Land M."/>
            <person name="Hauser L."/>
            <person name="Markowitz V."/>
            <person name="Cheng J.-F."/>
            <person name="Hugenholtz P."/>
            <person name="Woyke T."/>
            <person name="Wu D."/>
            <person name="Spring S."/>
            <person name="Schroeder M."/>
            <person name="Brambilla E."/>
            <person name="Klenk H.-P."/>
            <person name="Eisen J.A."/>
        </authorList>
    </citation>
    <scope>NUCLEOTIDE SEQUENCE [LARGE SCALE GENOMIC DNA]</scope>
    <source>
        <strain evidence="8">ATCC 49306 / DSM 6799 / DCB-1</strain>
    </source>
</reference>
<evidence type="ECO:0000256" key="2">
    <source>
        <dbReference type="ARBA" id="ARBA00022475"/>
    </source>
</evidence>
<keyword evidence="3 6" id="KW-0812">Transmembrane</keyword>
<dbReference type="GO" id="GO:0005886">
    <property type="term" value="C:plasma membrane"/>
    <property type="evidence" value="ECO:0007669"/>
    <property type="project" value="UniProtKB-SubCell"/>
</dbReference>
<dbReference type="InterPro" id="IPR001851">
    <property type="entry name" value="ABC_transp_permease"/>
</dbReference>